<dbReference type="EMBL" id="CP149822">
    <property type="protein sequence ID" value="WZN42567.1"/>
    <property type="molecule type" value="Genomic_DNA"/>
</dbReference>
<accession>A0ABZ2YT64</accession>
<dbReference type="Pfam" id="PF13715">
    <property type="entry name" value="CarbopepD_reg_2"/>
    <property type="match status" value="1"/>
</dbReference>
<name>A0ABZ2YT64_9BACT</name>
<keyword evidence="3" id="KW-0675">Receptor</keyword>
<keyword evidence="1" id="KW-1134">Transmembrane beta strand</keyword>
<evidence type="ECO:0000313" key="3">
    <source>
        <dbReference type="EMBL" id="WZN42567.1"/>
    </source>
</evidence>
<keyword evidence="1" id="KW-0472">Membrane</keyword>
<proteinExistence type="inferred from homology"/>
<dbReference type="Pfam" id="PF07715">
    <property type="entry name" value="Plug"/>
    <property type="match status" value="1"/>
</dbReference>
<organism evidence="3 4">
    <name type="scientific">Chitinophaga pollutisoli</name>
    <dbReference type="NCBI Taxonomy" id="3133966"/>
    <lineage>
        <taxon>Bacteria</taxon>
        <taxon>Pseudomonadati</taxon>
        <taxon>Bacteroidota</taxon>
        <taxon>Chitinophagia</taxon>
        <taxon>Chitinophagales</taxon>
        <taxon>Chitinophagaceae</taxon>
        <taxon>Chitinophaga</taxon>
    </lineage>
</organism>
<keyword evidence="1" id="KW-0998">Cell outer membrane</keyword>
<keyword evidence="1" id="KW-0812">Transmembrane</keyword>
<evidence type="ECO:0000259" key="2">
    <source>
        <dbReference type="Pfam" id="PF07715"/>
    </source>
</evidence>
<dbReference type="Proteomes" id="UP001485459">
    <property type="component" value="Chromosome"/>
</dbReference>
<evidence type="ECO:0000256" key="1">
    <source>
        <dbReference type="PROSITE-ProRule" id="PRU01360"/>
    </source>
</evidence>
<dbReference type="SUPFAM" id="SSF49464">
    <property type="entry name" value="Carboxypeptidase regulatory domain-like"/>
    <property type="match status" value="1"/>
</dbReference>
<dbReference type="PROSITE" id="PS52016">
    <property type="entry name" value="TONB_DEPENDENT_REC_3"/>
    <property type="match status" value="1"/>
</dbReference>
<dbReference type="InterPro" id="IPR008969">
    <property type="entry name" value="CarboxyPept-like_regulatory"/>
</dbReference>
<keyword evidence="1" id="KW-0813">Transport</keyword>
<dbReference type="InterPro" id="IPR012910">
    <property type="entry name" value="Plug_dom"/>
</dbReference>
<sequence>MQIVLRKIWHTLKVVAFVLLSFTIEGRANAQDSTLVSLNFKDAPADRVLAHIERQTGFAFFYSSRVKNEFGKVDINVKNMPISKALLQIFRGKNVIWYIRNRSVTLAFGDNRGIRDEGDSIRLITVKGQVLSSDFSGGNGGVAGATVKIKGGNKGAVTNESGEFIIVDVPANATLLISSIGFEPTSMKISGKTYVSITLVRLIKTIGNVEVVSTGYQNLPKERATGSFYQIGNEVLRRTPSTNILDRIQHVSSGLRADPDNQARTTGTKYVIRGFSTINSNRRPLFVIDGFPYEESAGPDVISMMNPNDIESITILKDAAAASIWGVRSGNGVIVITTKKGKINSRPEISFLSNITIEEKPRINDMPMISGADAIAYENELFKTGFYNPNDDIYPNVRHFPIISPAMELLLAGRRGELTPNEVKMGLDRFSSQDIRRDVLKYFVRLPITQQYNLSIRGGSEKSTYYLSFGYDKSKPPDRYSDSRRYTVNFSNNFNIYKFLETNFYINYGKQEVNAGNINYQNLLPGGNKVAPYSVIVDPVSGEHLDIPNSAGLRDKYLDTVNFPGKLDWKYRPLDEVNSGSRKDQNDMIRLGGEFRFKILKGLLLEFKGQYANTKVINEVLRDGSSFINRNLVNRFSFVDAGGIVQYPFPLGGTLLMSQSKQAAWNLRAQLSYSISWKEHSVVSILGAESSETKFGGSSNSFWDMMSLPDSL</sequence>
<dbReference type="InterPro" id="IPR037066">
    <property type="entry name" value="Plug_dom_sf"/>
</dbReference>
<dbReference type="Gene3D" id="2.170.130.10">
    <property type="entry name" value="TonB-dependent receptor, plug domain"/>
    <property type="match status" value="1"/>
</dbReference>
<protein>
    <submittedName>
        <fullName evidence="3">TonB-dependent receptor plug domain-containing protein</fullName>
    </submittedName>
</protein>
<comment type="similarity">
    <text evidence="1">Belongs to the TonB-dependent receptor family.</text>
</comment>
<reference evidence="4" key="1">
    <citation type="submission" date="2024-03" db="EMBL/GenBank/DDBJ databases">
        <title>Chitinophaga horti sp. nov., isolated from garden soil.</title>
        <authorList>
            <person name="Lee D.S."/>
            <person name="Han D.M."/>
            <person name="Baek J.H."/>
            <person name="Choi D.G."/>
            <person name="Jeon J.H."/>
            <person name="Jeon C.O."/>
        </authorList>
    </citation>
    <scope>NUCLEOTIDE SEQUENCE [LARGE SCALE GENOMIC DNA]</scope>
    <source>
        <strain evidence="4">GPA1</strain>
    </source>
</reference>
<evidence type="ECO:0000313" key="4">
    <source>
        <dbReference type="Proteomes" id="UP001485459"/>
    </source>
</evidence>
<dbReference type="Gene3D" id="2.60.40.1120">
    <property type="entry name" value="Carboxypeptidase-like, regulatory domain"/>
    <property type="match status" value="1"/>
</dbReference>
<dbReference type="RefSeq" id="WP_341837401.1">
    <property type="nucleotide sequence ID" value="NZ_CP149822.1"/>
</dbReference>
<keyword evidence="4" id="KW-1185">Reference proteome</keyword>
<gene>
    <name evidence="3" type="ORF">WJU16_05905</name>
</gene>
<dbReference type="SUPFAM" id="SSF56935">
    <property type="entry name" value="Porins"/>
    <property type="match status" value="1"/>
</dbReference>
<dbReference type="InterPro" id="IPR039426">
    <property type="entry name" value="TonB-dep_rcpt-like"/>
</dbReference>
<dbReference type="InterPro" id="IPR023997">
    <property type="entry name" value="TonB-dep_OMP_SusC/RagA_CS"/>
</dbReference>
<comment type="subcellular location">
    <subcellularLocation>
        <location evidence="1">Cell outer membrane</location>
        <topology evidence="1">Multi-pass membrane protein</topology>
    </subcellularLocation>
</comment>
<feature type="domain" description="TonB-dependent receptor plug" evidence="2">
    <location>
        <begin position="221"/>
        <end position="333"/>
    </location>
</feature>
<dbReference type="NCBIfam" id="TIGR04057">
    <property type="entry name" value="SusC_RagA_signa"/>
    <property type="match status" value="1"/>
</dbReference>